<organism evidence="2 3">
    <name type="scientific">Nonomuraea rubra</name>
    <dbReference type="NCBI Taxonomy" id="46180"/>
    <lineage>
        <taxon>Bacteria</taxon>
        <taxon>Bacillati</taxon>
        <taxon>Actinomycetota</taxon>
        <taxon>Actinomycetes</taxon>
        <taxon>Streptosporangiales</taxon>
        <taxon>Streptosporangiaceae</taxon>
        <taxon>Nonomuraea</taxon>
    </lineage>
</organism>
<proteinExistence type="predicted"/>
<name>A0A7X0NUM8_9ACTN</name>
<keyword evidence="1" id="KW-1133">Transmembrane helix</keyword>
<comment type="caution">
    <text evidence="2">The sequence shown here is derived from an EMBL/GenBank/DDBJ whole genome shotgun (WGS) entry which is preliminary data.</text>
</comment>
<keyword evidence="1" id="KW-0472">Membrane</keyword>
<dbReference type="Proteomes" id="UP000565579">
    <property type="component" value="Unassembled WGS sequence"/>
</dbReference>
<evidence type="ECO:0000313" key="3">
    <source>
        <dbReference type="Proteomes" id="UP000565579"/>
    </source>
</evidence>
<reference evidence="2 3" key="1">
    <citation type="submission" date="2020-08" db="EMBL/GenBank/DDBJ databases">
        <title>Sequencing the genomes of 1000 actinobacteria strains.</title>
        <authorList>
            <person name="Klenk H.-P."/>
        </authorList>
    </citation>
    <scope>NUCLEOTIDE SEQUENCE [LARGE SCALE GENOMIC DNA]</scope>
    <source>
        <strain evidence="2 3">DSM 43768</strain>
    </source>
</reference>
<keyword evidence="1" id="KW-0812">Transmembrane</keyword>
<gene>
    <name evidence="2" type="ORF">HD593_004751</name>
</gene>
<dbReference type="EMBL" id="JACHMI010000001">
    <property type="protein sequence ID" value="MBB6549956.1"/>
    <property type="molecule type" value="Genomic_DNA"/>
</dbReference>
<evidence type="ECO:0008006" key="4">
    <source>
        <dbReference type="Google" id="ProtNLM"/>
    </source>
</evidence>
<sequence length="77" mass="8512">MDGLSPRERLVLAAIELELRRSGEHLASRLNEFNERAAQEGPRRFADHVSRTEVAVVAVMVLVLTTIVTLVIVTCGK</sequence>
<protein>
    <recommendedName>
        <fullName evidence="4">DUF3040 domain-containing protein</fullName>
    </recommendedName>
</protein>
<evidence type="ECO:0000313" key="2">
    <source>
        <dbReference type="EMBL" id="MBB6549956.1"/>
    </source>
</evidence>
<evidence type="ECO:0000256" key="1">
    <source>
        <dbReference type="SAM" id="Phobius"/>
    </source>
</evidence>
<feature type="transmembrane region" description="Helical" evidence="1">
    <location>
        <begin position="54"/>
        <end position="75"/>
    </location>
</feature>
<accession>A0A7X0NUM8</accession>
<keyword evidence="3" id="KW-1185">Reference proteome</keyword>
<dbReference type="RefSeq" id="WP_185104306.1">
    <property type="nucleotide sequence ID" value="NZ_BAAAXY010000049.1"/>
</dbReference>
<dbReference type="AlphaFoldDB" id="A0A7X0NUM8"/>